<keyword evidence="3" id="KW-0132">Cell division</keyword>
<dbReference type="GO" id="GO:0051301">
    <property type="term" value="P:cell division"/>
    <property type="evidence" value="ECO:0007669"/>
    <property type="project" value="UniProtKB-KW"/>
</dbReference>
<keyword evidence="6" id="KW-0539">Nucleus</keyword>
<dbReference type="GO" id="GO:0007064">
    <property type="term" value="P:mitotic sister chromatid cohesion"/>
    <property type="evidence" value="ECO:0007669"/>
    <property type="project" value="InterPro"/>
</dbReference>
<keyword evidence="9" id="KW-1185">Reference proteome</keyword>
<proteinExistence type="inferred from homology"/>
<evidence type="ECO:0000256" key="4">
    <source>
        <dbReference type="ARBA" id="ARBA00022776"/>
    </source>
</evidence>
<accession>A0A1G4K796</accession>
<evidence type="ECO:0000256" key="1">
    <source>
        <dbReference type="ARBA" id="ARBA00004123"/>
    </source>
</evidence>
<evidence type="ECO:0000256" key="2">
    <source>
        <dbReference type="ARBA" id="ARBA00008585"/>
    </source>
</evidence>
<dbReference type="GO" id="GO:0007059">
    <property type="term" value="P:chromosome segregation"/>
    <property type="evidence" value="ECO:0007669"/>
    <property type="project" value="UniProtKB-KW"/>
</dbReference>
<evidence type="ECO:0000313" key="9">
    <source>
        <dbReference type="Proteomes" id="UP000189911"/>
    </source>
</evidence>
<keyword evidence="4" id="KW-0498">Mitosis</keyword>
<dbReference type="AlphaFoldDB" id="A0A1G4K796"/>
<dbReference type="Proteomes" id="UP000189911">
    <property type="component" value="Chromosome F"/>
</dbReference>
<keyword evidence="5" id="KW-0159">Chromosome partition</keyword>
<comment type="subcellular location">
    <subcellularLocation>
        <location evidence="1">Nucleus</location>
    </subcellularLocation>
</comment>
<comment type="similarity">
    <text evidence="2">Belongs to the SCC4/mau-2 family.</text>
</comment>
<dbReference type="OrthoDB" id="4062938at2759"/>
<dbReference type="EMBL" id="LT598452">
    <property type="protein sequence ID" value="SCU99785.1"/>
    <property type="molecule type" value="Genomic_DNA"/>
</dbReference>
<evidence type="ECO:0000256" key="5">
    <source>
        <dbReference type="ARBA" id="ARBA00022829"/>
    </source>
</evidence>
<evidence type="ECO:0000256" key="3">
    <source>
        <dbReference type="ARBA" id="ARBA00022618"/>
    </source>
</evidence>
<gene>
    <name evidence="8" type="ORF">LANO_0F03642G</name>
</gene>
<reference evidence="9" key="1">
    <citation type="submission" date="2016-03" db="EMBL/GenBank/DDBJ databases">
        <authorList>
            <person name="Devillers Hugo."/>
        </authorList>
    </citation>
    <scope>NUCLEOTIDE SEQUENCE [LARGE SCALE GENOMIC DNA]</scope>
</reference>
<protein>
    <submittedName>
        <fullName evidence="8">LANO_0F03642g1_1</fullName>
    </submittedName>
</protein>
<dbReference type="InterPro" id="IPR019440">
    <property type="entry name" value="MAU2"/>
</dbReference>
<name>A0A1G4K796_9SACH</name>
<sequence>MRRNNVDLSLEKLYSLSHEYSSHARKMAPFLASDAQIKQYRTLIYHAIGALQTIKAQFQLSAEQDVLITLELCDLLTQETNDLDLAEMYLSSVHERLYGTELLHQKMLVASALIKVARARKSTKHSKSALRIASATLKDLENYHSPWTQYFLLLRIELMIDTSPLDSRISELYNELITNCDSVTAFQTYVICSYICYCFYQHQNVNQEHLDTLAQLNKTELPTQLRLWKNLIDLLLLIYRDQNITSKLSEFKDLVAAHKKELTNSTFFIRLDDRVIISLDTPIVRYKDFKHVILLFQSVSYLTNCYDKKANFSVKYLPKVRKAASELLSSPEEIDMGLTNIRRAFYKQIIDLSNYYSCLESLILTGDCLDIEGDSDYAILVKAMKLQLRRDTKAALESYLALQDSKRSPEFQLIGLCSEFAISTATMSRTGGTVPFHEYQKVDNIWNSIEKLFKTHSFSENHIWRCTLVVLWICGHFQPFTNAELSKSNDSDYLEKLRLYYTANSFARLATHSPQKPKDTHKNDLAPVLKKSLLLHFLLNYLSSAIVVHDLEEKCLISNSCFHLCKQQHMPLMEYIAGLSHLLNCGLAMKSKDVSITRNKLKCSVQKLLTVGFEQAQ</sequence>
<evidence type="ECO:0000256" key="7">
    <source>
        <dbReference type="ARBA" id="ARBA00023306"/>
    </source>
</evidence>
<dbReference type="Pfam" id="PF10345">
    <property type="entry name" value="Cohesin_load"/>
    <property type="match status" value="1"/>
</dbReference>
<evidence type="ECO:0000256" key="6">
    <source>
        <dbReference type="ARBA" id="ARBA00023242"/>
    </source>
</evidence>
<dbReference type="GO" id="GO:0005634">
    <property type="term" value="C:nucleus"/>
    <property type="evidence" value="ECO:0007669"/>
    <property type="project" value="UniProtKB-SubCell"/>
</dbReference>
<organism evidence="8 9">
    <name type="scientific">Lachancea nothofagi CBS 11611</name>
    <dbReference type="NCBI Taxonomy" id="1266666"/>
    <lineage>
        <taxon>Eukaryota</taxon>
        <taxon>Fungi</taxon>
        <taxon>Dikarya</taxon>
        <taxon>Ascomycota</taxon>
        <taxon>Saccharomycotina</taxon>
        <taxon>Saccharomycetes</taxon>
        <taxon>Saccharomycetales</taxon>
        <taxon>Saccharomycetaceae</taxon>
        <taxon>Lachancea</taxon>
    </lineage>
</organism>
<evidence type="ECO:0000313" key="8">
    <source>
        <dbReference type="EMBL" id="SCU99785.1"/>
    </source>
</evidence>
<keyword evidence="7" id="KW-0131">Cell cycle</keyword>